<evidence type="ECO:0000256" key="1">
    <source>
        <dbReference type="ARBA" id="ARBA00006611"/>
    </source>
</evidence>
<dbReference type="RefSeq" id="WP_016644448.1">
    <property type="nucleotide sequence ID" value="NZ_AOPZ01000380.1"/>
</dbReference>
<name>S3ZAB1_9ACTN</name>
<dbReference type="PATRIC" id="fig|1286094.4.peg.6252"/>
<proteinExistence type="inferred from homology"/>
<dbReference type="FunFam" id="3.40.50.300:FF:000928">
    <property type="entry name" value="Pilus assembly protein CpaF"/>
    <property type="match status" value="1"/>
</dbReference>
<keyword evidence="4" id="KW-1185">Reference proteome</keyword>
<dbReference type="InterPro" id="IPR027417">
    <property type="entry name" value="P-loop_NTPase"/>
</dbReference>
<evidence type="ECO:0000313" key="4">
    <source>
        <dbReference type="Proteomes" id="UP000014629"/>
    </source>
</evidence>
<dbReference type="Gene3D" id="3.40.50.300">
    <property type="entry name" value="P-loop containing nucleotide triphosphate hydrolases"/>
    <property type="match status" value="1"/>
</dbReference>
<dbReference type="PANTHER" id="PTHR30486">
    <property type="entry name" value="TWITCHING MOTILITY PROTEIN PILT"/>
    <property type="match status" value="1"/>
</dbReference>
<accession>S3ZAB1</accession>
<dbReference type="InterPro" id="IPR001482">
    <property type="entry name" value="T2SS/T4SS_dom"/>
</dbReference>
<comment type="caution">
    <text evidence="3">The sequence shown here is derived from an EMBL/GenBank/DDBJ whole genome shotgun (WGS) entry which is preliminary data.</text>
</comment>
<gene>
    <name evidence="3" type="ORF">STRAU_6328</name>
</gene>
<dbReference type="Proteomes" id="UP000014629">
    <property type="component" value="Unassembled WGS sequence"/>
</dbReference>
<dbReference type="CDD" id="cd01130">
    <property type="entry name" value="VirB11-like_ATPase"/>
    <property type="match status" value="1"/>
</dbReference>
<protein>
    <submittedName>
        <fullName evidence="3">Putative conjugal transfer protein</fullName>
    </submittedName>
</protein>
<dbReference type="Gene3D" id="3.30.450.380">
    <property type="match status" value="1"/>
</dbReference>
<evidence type="ECO:0000259" key="2">
    <source>
        <dbReference type="Pfam" id="PF00437"/>
    </source>
</evidence>
<dbReference type="GO" id="GO:0016887">
    <property type="term" value="F:ATP hydrolysis activity"/>
    <property type="evidence" value="ECO:0007669"/>
    <property type="project" value="InterPro"/>
</dbReference>
<dbReference type="SUPFAM" id="SSF52540">
    <property type="entry name" value="P-loop containing nucleoside triphosphate hydrolases"/>
    <property type="match status" value="1"/>
</dbReference>
<comment type="similarity">
    <text evidence="1">Belongs to the GSP E family.</text>
</comment>
<evidence type="ECO:0000313" key="3">
    <source>
        <dbReference type="EMBL" id="EPH40631.1"/>
    </source>
</evidence>
<reference evidence="3 4" key="1">
    <citation type="submission" date="2013-02" db="EMBL/GenBank/DDBJ databases">
        <title>Draft Genome Sequence of Streptomyces aurantiacus, Which Produces Setomimycin.</title>
        <authorList>
            <person name="Gruening B.A."/>
            <person name="Praeg A."/>
            <person name="Erxleben A."/>
            <person name="Guenther S."/>
            <person name="Mueller M."/>
        </authorList>
    </citation>
    <scope>NUCLEOTIDE SEQUENCE [LARGE SCALE GENOMIC DNA]</scope>
    <source>
        <strain evidence="3 4">JA 4570</strain>
    </source>
</reference>
<dbReference type="OrthoDB" id="9810761at2"/>
<dbReference type="EMBL" id="AOPZ01000380">
    <property type="protein sequence ID" value="EPH40631.1"/>
    <property type="molecule type" value="Genomic_DNA"/>
</dbReference>
<sequence>MSLRSRIASPADTAAPNRDDSLVATYRAKLLEEIDLAEMSSLTAPDRRARLERVLNHIISREGPVLSSSERAHLVRRVVDEALGLGVLEPLLADASITEIMVNGPDSIFVERAGRVEQLPLRFASNDQLMQTIERIVSTVNRRVDESNPMVDARLPTGERVNVIIPPLALTGATLTIRRFPRAYTLPELIGLGSLDEHMLMLMAAFVRARFNIIVSGGTGSGKTTLLNALSGLLPAHERIITIEDSAELQLQQDHVIRLESRPPNVEGKGQITIRDLVRNSLRMRPDRIIVGEVRGGETLDMLQAMSTGHDGSLATVHANTAEDALTRLQTLGSMSEVQVPFEALRDQINSAVDVVVQLARHADGSRKVAEIVLLVSHGRQQFRIAPVTRFVPRPAGPDRVVHGYFEHLPLPRPVAERLYVAGEPVPPAYGVAEAIDVLNTREAIG</sequence>
<dbReference type="PANTHER" id="PTHR30486:SF6">
    <property type="entry name" value="TYPE IV PILUS RETRACTATION ATPASE PILT"/>
    <property type="match status" value="1"/>
</dbReference>
<organism evidence="3 4">
    <name type="scientific">Streptomyces aurantiacus JA 4570</name>
    <dbReference type="NCBI Taxonomy" id="1286094"/>
    <lineage>
        <taxon>Bacteria</taxon>
        <taxon>Bacillati</taxon>
        <taxon>Actinomycetota</taxon>
        <taxon>Actinomycetes</taxon>
        <taxon>Kitasatosporales</taxon>
        <taxon>Streptomycetaceae</taxon>
        <taxon>Streptomyces</taxon>
        <taxon>Streptomyces aurantiacus group</taxon>
    </lineage>
</organism>
<dbReference type="AlphaFoldDB" id="S3ZAB1"/>
<feature type="domain" description="Bacterial type II secretion system protein E" evidence="2">
    <location>
        <begin position="84"/>
        <end position="369"/>
    </location>
</feature>
<dbReference type="Pfam" id="PF00437">
    <property type="entry name" value="T2SSE"/>
    <property type="match status" value="1"/>
</dbReference>
<dbReference type="InterPro" id="IPR050921">
    <property type="entry name" value="T4SS_GSP_E_ATPase"/>
</dbReference>